<evidence type="ECO:0000256" key="1">
    <source>
        <dbReference type="SAM" id="MobiDB-lite"/>
    </source>
</evidence>
<dbReference type="EMBL" id="KD289034">
    <property type="protein sequence ID" value="EMS45241.1"/>
    <property type="molecule type" value="Genomic_DNA"/>
</dbReference>
<sequence>MSSQRVHRWRSKPRNAANRSASWKSPYGTEGFAGNSAGGGPGSSAAGGRCTRSAAPAMGSSMGHPGDGAGQAATLAQFLR</sequence>
<feature type="compositionally biased region" description="Basic residues" evidence="1">
    <location>
        <begin position="1"/>
        <end position="13"/>
    </location>
</feature>
<proteinExistence type="predicted"/>
<feature type="region of interest" description="Disordered" evidence="1">
    <location>
        <begin position="1"/>
        <end position="80"/>
    </location>
</feature>
<accession>M7YEU2</accession>
<organism evidence="2">
    <name type="scientific">Triticum urartu</name>
    <name type="common">Red wild einkorn</name>
    <name type="synonym">Crithodium urartu</name>
    <dbReference type="NCBI Taxonomy" id="4572"/>
    <lineage>
        <taxon>Eukaryota</taxon>
        <taxon>Viridiplantae</taxon>
        <taxon>Streptophyta</taxon>
        <taxon>Embryophyta</taxon>
        <taxon>Tracheophyta</taxon>
        <taxon>Spermatophyta</taxon>
        <taxon>Magnoliopsida</taxon>
        <taxon>Liliopsida</taxon>
        <taxon>Poales</taxon>
        <taxon>Poaceae</taxon>
        <taxon>BOP clade</taxon>
        <taxon>Pooideae</taxon>
        <taxon>Triticodae</taxon>
        <taxon>Triticeae</taxon>
        <taxon>Triticinae</taxon>
        <taxon>Triticum</taxon>
    </lineage>
</organism>
<dbReference type="AlphaFoldDB" id="M7YEU2"/>
<protein>
    <submittedName>
        <fullName evidence="2">Uncharacterized protein</fullName>
    </submittedName>
</protein>
<gene>
    <name evidence="2" type="ORF">TRIUR3_11407</name>
</gene>
<name>M7YEU2_TRIUA</name>
<reference evidence="2" key="1">
    <citation type="journal article" date="2013" name="Nature">
        <title>Draft genome of the wheat A-genome progenitor Triticum urartu.</title>
        <authorList>
            <person name="Ling H.Q."/>
            <person name="Zhao S."/>
            <person name="Liu D."/>
            <person name="Wang J."/>
            <person name="Sun H."/>
            <person name="Zhang C."/>
            <person name="Fan H."/>
            <person name="Li D."/>
            <person name="Dong L."/>
            <person name="Tao Y."/>
            <person name="Gao C."/>
            <person name="Wu H."/>
            <person name="Li Y."/>
            <person name="Cui Y."/>
            <person name="Guo X."/>
            <person name="Zheng S."/>
            <person name="Wang B."/>
            <person name="Yu K."/>
            <person name="Liang Q."/>
            <person name="Yang W."/>
            <person name="Lou X."/>
            <person name="Chen J."/>
            <person name="Feng M."/>
            <person name="Jian J."/>
            <person name="Zhang X."/>
            <person name="Luo G."/>
            <person name="Jiang Y."/>
            <person name="Liu J."/>
            <person name="Wang Z."/>
            <person name="Sha Y."/>
            <person name="Zhang B."/>
            <person name="Wu H."/>
            <person name="Tang D."/>
            <person name="Shen Q."/>
            <person name="Xue P."/>
            <person name="Zou S."/>
            <person name="Wang X."/>
            <person name="Liu X."/>
            <person name="Wang F."/>
            <person name="Yang Y."/>
            <person name="An X."/>
            <person name="Dong Z."/>
            <person name="Zhang K."/>
            <person name="Zhang X."/>
            <person name="Luo M.C."/>
            <person name="Dvorak J."/>
            <person name="Tong Y."/>
            <person name="Wang J."/>
            <person name="Yang H."/>
            <person name="Li Z."/>
            <person name="Wang D."/>
            <person name="Zhang A."/>
            <person name="Wang J."/>
        </authorList>
    </citation>
    <scope>NUCLEOTIDE SEQUENCE</scope>
</reference>
<evidence type="ECO:0000313" key="2">
    <source>
        <dbReference type="EMBL" id="EMS45241.1"/>
    </source>
</evidence>